<comment type="caution">
    <text evidence="1">The sequence shown here is derived from an EMBL/GenBank/DDBJ whole genome shotgun (WGS) entry which is preliminary data.</text>
</comment>
<keyword evidence="2" id="KW-1185">Reference proteome</keyword>
<dbReference type="Proteomes" id="UP000248066">
    <property type="component" value="Unassembled WGS sequence"/>
</dbReference>
<reference evidence="1 2" key="1">
    <citation type="submission" date="2017-10" db="EMBL/GenBank/DDBJ databases">
        <title>Bacillus sp. nov., a halophilic bacterium isolated from a Yangshapao Lake.</title>
        <authorList>
            <person name="Wang H."/>
        </authorList>
    </citation>
    <scope>NUCLEOTIDE SEQUENCE [LARGE SCALE GENOMIC DNA]</scope>
    <source>
        <strain evidence="1 2">YSP-3</strain>
    </source>
</reference>
<dbReference type="OrthoDB" id="3518779at2"/>
<proteinExistence type="predicted"/>
<evidence type="ECO:0000313" key="2">
    <source>
        <dbReference type="Proteomes" id="UP000248066"/>
    </source>
</evidence>
<sequence length="223" mass="25614">MKQPANTLKRFILDRLKLEKIPELNLTTGELKEFEQIYEAHIAGVNGEHFTYQSEVPLYRFLNYVLEQKNVVVHGSNSSTIREFEPRDSTLFTGKPVSAVFASTDGVWSLFFAVKKRAGYTGSLRNLCLTVPGKRGIRRYYYFSVNRDQLKDCWTDGMIYFLPKDTFRPGGIRDEWVSEEPVKPLAAVQVSPADFPLIEQVRHHSEADSMMKTLLQAAFVRKK</sequence>
<dbReference type="EMBL" id="PDOF01000002">
    <property type="protein sequence ID" value="PYZ96414.1"/>
    <property type="molecule type" value="Genomic_DNA"/>
</dbReference>
<protein>
    <submittedName>
        <fullName evidence="1">Uncharacterized protein</fullName>
    </submittedName>
</protein>
<gene>
    <name evidence="1" type="ORF">CR205_11870</name>
</gene>
<organism evidence="1 2">
    <name type="scientific">Alteribacter lacisalsi</name>
    <dbReference type="NCBI Taxonomy" id="2045244"/>
    <lineage>
        <taxon>Bacteria</taxon>
        <taxon>Bacillati</taxon>
        <taxon>Bacillota</taxon>
        <taxon>Bacilli</taxon>
        <taxon>Bacillales</taxon>
        <taxon>Bacillaceae</taxon>
        <taxon>Alteribacter</taxon>
    </lineage>
</organism>
<dbReference type="AlphaFoldDB" id="A0A2W0H3L2"/>
<evidence type="ECO:0000313" key="1">
    <source>
        <dbReference type="EMBL" id="PYZ96414.1"/>
    </source>
</evidence>
<dbReference type="RefSeq" id="WP_110520078.1">
    <property type="nucleotide sequence ID" value="NZ_PDOF01000002.1"/>
</dbReference>
<name>A0A2W0H3L2_9BACI</name>
<accession>A0A2W0H3L2</accession>